<dbReference type="AlphaFoldDB" id="A0A0A0EHI8"/>
<dbReference type="STRING" id="1461694.ATO9_07120"/>
<gene>
    <name evidence="8" type="ORF">ATO9_07120</name>
</gene>
<dbReference type="InterPro" id="IPR025965">
    <property type="entry name" value="FlgD/Vpr_Ig-like"/>
</dbReference>
<evidence type="ECO:0000256" key="2">
    <source>
        <dbReference type="ARBA" id="ARBA00016013"/>
    </source>
</evidence>
<organism evidence="8 9">
    <name type="scientific">Pseudooceanicola atlanticus</name>
    <dbReference type="NCBI Taxonomy" id="1461694"/>
    <lineage>
        <taxon>Bacteria</taxon>
        <taxon>Pseudomonadati</taxon>
        <taxon>Pseudomonadota</taxon>
        <taxon>Alphaproteobacteria</taxon>
        <taxon>Rhodobacterales</taxon>
        <taxon>Paracoccaceae</taxon>
        <taxon>Pseudooceanicola</taxon>
    </lineage>
</organism>
<dbReference type="InterPro" id="IPR005648">
    <property type="entry name" value="FlgD"/>
</dbReference>
<reference evidence="8 9" key="1">
    <citation type="journal article" date="2015" name="Antonie Van Leeuwenhoek">
        <title>Pseudooceanicola atlanticus gen. nov. sp. nov., isolated from surface seawater of the Atlantic Ocean and reclassification of Oceanicola batsensis, Oceanicola marinus, Oceanicola nitratireducens, Oceanicola nanhaiensis, Oceanicola antarcticus and Oceanicola flagellatus, as Pseudooceanicola batsensis comb. nov., Pseudooceanicola marinus comb. nov., Pseudooceanicola nitratireducens comb. nov., Pseudooceanicola nanhaiensis comb. nov., Pseudooceanicola antarcticus comb. nov., and Pseudooceanicola flagellatus comb. nov.</title>
        <authorList>
            <person name="Lai Q."/>
            <person name="Li G."/>
            <person name="Liu X."/>
            <person name="Du Y."/>
            <person name="Sun F."/>
            <person name="Shao Z."/>
        </authorList>
    </citation>
    <scope>NUCLEOTIDE SEQUENCE [LARGE SCALE GENOMIC DNA]</scope>
    <source>
        <strain evidence="8 9">22II-s11g</strain>
    </source>
</reference>
<dbReference type="eggNOG" id="COG1843">
    <property type="taxonomic scope" value="Bacteria"/>
</dbReference>
<evidence type="ECO:0000256" key="3">
    <source>
        <dbReference type="ARBA" id="ARBA00022795"/>
    </source>
</evidence>
<dbReference type="Proteomes" id="UP000030004">
    <property type="component" value="Unassembled WGS sequence"/>
</dbReference>
<name>A0A0A0EHI8_9RHOB</name>
<keyword evidence="3 5" id="KW-1005">Bacterial flagellum biogenesis</keyword>
<dbReference type="GO" id="GO:0044781">
    <property type="term" value="P:bacterial-type flagellum organization"/>
    <property type="evidence" value="ECO:0007669"/>
    <property type="project" value="UniProtKB-UniRule"/>
</dbReference>
<comment type="similarity">
    <text evidence="1 5">Belongs to the FlgD family.</text>
</comment>
<evidence type="ECO:0000256" key="5">
    <source>
        <dbReference type="RuleBase" id="RU362076"/>
    </source>
</evidence>
<evidence type="ECO:0000313" key="9">
    <source>
        <dbReference type="Proteomes" id="UP000030004"/>
    </source>
</evidence>
<feature type="compositionally biased region" description="Polar residues" evidence="6">
    <location>
        <begin position="1"/>
        <end position="12"/>
    </location>
</feature>
<evidence type="ECO:0000256" key="1">
    <source>
        <dbReference type="ARBA" id="ARBA00010577"/>
    </source>
</evidence>
<evidence type="ECO:0000313" key="8">
    <source>
        <dbReference type="EMBL" id="KGM49775.1"/>
    </source>
</evidence>
<evidence type="ECO:0000256" key="4">
    <source>
        <dbReference type="ARBA" id="ARBA00024746"/>
    </source>
</evidence>
<keyword evidence="9" id="KW-1185">Reference proteome</keyword>
<dbReference type="OrthoDB" id="9785233at2"/>
<protein>
    <recommendedName>
        <fullName evidence="2 5">Basal-body rod modification protein FlgD</fullName>
    </recommendedName>
</protein>
<sequence length="224" mass="23706">MEVASTSAGNTPTKPPQVKPKAVISSDFETFLKMLSTQLQNQDPLNPVDSADYAVQLATFSSVEQQVLTNNHLEELTASFQTSGMADLAGWVGMQAKSMSDASFSGAPVTLAPIVPTVADRAVLIGKDSNGQVVLREDIPLNAKTYEWDGKNGSGQTVPNGVYSFELESSANGEILTTETVASYNRVVEARRVGQEVQLVLAGGQVVNANEVYGLRAPDATAAN</sequence>
<dbReference type="Pfam" id="PF13860">
    <property type="entry name" value="FlgD_ig"/>
    <property type="match status" value="1"/>
</dbReference>
<dbReference type="Gene3D" id="2.60.40.4070">
    <property type="match status" value="1"/>
</dbReference>
<comment type="caution">
    <text evidence="8">The sequence shown here is derived from an EMBL/GenBank/DDBJ whole genome shotgun (WGS) entry which is preliminary data.</text>
</comment>
<dbReference type="Pfam" id="PF03963">
    <property type="entry name" value="FlgD"/>
    <property type="match status" value="1"/>
</dbReference>
<proteinExistence type="inferred from homology"/>
<evidence type="ECO:0000259" key="7">
    <source>
        <dbReference type="Pfam" id="PF13860"/>
    </source>
</evidence>
<accession>A0A0A0EHI8</accession>
<feature type="domain" description="FlgD/Vpr Ig-like" evidence="7">
    <location>
        <begin position="103"/>
        <end position="171"/>
    </location>
</feature>
<dbReference type="NCBIfam" id="NF009453">
    <property type="entry name" value="PRK12813.1"/>
    <property type="match status" value="1"/>
</dbReference>
<comment type="function">
    <text evidence="4 5">Required for flagellar hook formation. May act as a scaffolding protein.</text>
</comment>
<dbReference type="RefSeq" id="WP_043747152.1">
    <property type="nucleotide sequence ID" value="NZ_AQQX01000002.1"/>
</dbReference>
<evidence type="ECO:0000256" key="6">
    <source>
        <dbReference type="SAM" id="MobiDB-lite"/>
    </source>
</evidence>
<dbReference type="EMBL" id="AQQX01000002">
    <property type="protein sequence ID" value="KGM49775.1"/>
    <property type="molecule type" value="Genomic_DNA"/>
</dbReference>
<feature type="region of interest" description="Disordered" evidence="6">
    <location>
        <begin position="1"/>
        <end position="20"/>
    </location>
</feature>